<dbReference type="Proteomes" id="UP000270471">
    <property type="component" value="Unassembled WGS sequence"/>
</dbReference>
<organism evidence="1 2">
    <name type="scientific">Streptomyces shenzhenensis</name>
    <dbReference type="NCBI Taxonomy" id="943815"/>
    <lineage>
        <taxon>Bacteria</taxon>
        <taxon>Bacillati</taxon>
        <taxon>Actinomycetota</taxon>
        <taxon>Actinomycetes</taxon>
        <taxon>Kitasatosporales</taxon>
        <taxon>Streptomycetaceae</taxon>
        <taxon>Streptomyces</taxon>
    </lineage>
</organism>
<comment type="caution">
    <text evidence="1">The sequence shown here is derived from an EMBL/GenBank/DDBJ whole genome shotgun (WGS) entry which is preliminary data.</text>
</comment>
<accession>A0A3M0HWK2</accession>
<proteinExistence type="predicted"/>
<dbReference type="EMBL" id="PENI01000047">
    <property type="protein sequence ID" value="RMB80092.1"/>
    <property type="molecule type" value="Genomic_DNA"/>
</dbReference>
<keyword evidence="2" id="KW-1185">Reference proteome</keyword>
<name>A0A3M0HWK2_9ACTN</name>
<evidence type="ECO:0000313" key="1">
    <source>
        <dbReference type="EMBL" id="RMB80092.1"/>
    </source>
</evidence>
<dbReference type="AlphaFoldDB" id="A0A3M0HWK2"/>
<sequence length="68" mass="7292">MAVCIRSEARHDESTGRRGLCSWCRRLADDIQLIQAVEAGSGPCAGGSQFACRPCRAAHRLVPLAGRP</sequence>
<evidence type="ECO:0000313" key="2">
    <source>
        <dbReference type="Proteomes" id="UP000270471"/>
    </source>
</evidence>
<reference evidence="1 2" key="1">
    <citation type="submission" date="2017-11" db="EMBL/GenBank/DDBJ databases">
        <title>Draft genome of actinobacteria isolated from guarana (Paullinia cupana (Mart.) Ducke.</title>
        <authorList>
            <person name="Siqueira K.A."/>
            <person name="Liotti R.G."/>
            <person name="Mendes T.A.O."/>
            <person name="Soares M.A."/>
        </authorList>
    </citation>
    <scope>NUCLEOTIDE SEQUENCE [LARGE SCALE GENOMIC DNA]</scope>
    <source>
        <strain evidence="1 2">193</strain>
    </source>
</reference>
<gene>
    <name evidence="1" type="ORF">CTZ28_41810</name>
</gene>
<protein>
    <submittedName>
        <fullName evidence="1">Uncharacterized protein</fullName>
    </submittedName>
</protein>
<dbReference type="RefSeq" id="WP_121895045.1">
    <property type="nucleotide sequence ID" value="NZ_JBEXWZ010000090.1"/>
</dbReference>
<dbReference type="OrthoDB" id="4328863at2"/>